<protein>
    <recommendedName>
        <fullName evidence="9">Peptidase M20 dimerisation domain-containing protein</fullName>
    </recommendedName>
</protein>
<dbReference type="Gene3D" id="1.10.150.900">
    <property type="match status" value="1"/>
</dbReference>
<organism evidence="7 8">
    <name type="scientific">Aspergillus pseudoustus</name>
    <dbReference type="NCBI Taxonomy" id="1810923"/>
    <lineage>
        <taxon>Eukaryota</taxon>
        <taxon>Fungi</taxon>
        <taxon>Dikarya</taxon>
        <taxon>Ascomycota</taxon>
        <taxon>Pezizomycotina</taxon>
        <taxon>Eurotiomycetes</taxon>
        <taxon>Eurotiomycetidae</taxon>
        <taxon>Eurotiales</taxon>
        <taxon>Aspergillaceae</taxon>
        <taxon>Aspergillus</taxon>
        <taxon>Aspergillus subgen. Nidulantes</taxon>
    </lineage>
</organism>
<feature type="signal peptide" evidence="6">
    <location>
        <begin position="1"/>
        <end position="18"/>
    </location>
</feature>
<comment type="similarity">
    <text evidence="1">Belongs to the peptidase M20A family.</text>
</comment>
<dbReference type="EMBL" id="JBFXLU010000185">
    <property type="protein sequence ID" value="KAL2836098.1"/>
    <property type="molecule type" value="Genomic_DNA"/>
</dbReference>
<dbReference type="SUPFAM" id="SSF55031">
    <property type="entry name" value="Bacterial exopeptidase dimerisation domain"/>
    <property type="match status" value="1"/>
</dbReference>
<evidence type="ECO:0000313" key="8">
    <source>
        <dbReference type="Proteomes" id="UP001610446"/>
    </source>
</evidence>
<keyword evidence="2" id="KW-0645">Protease</keyword>
<dbReference type="InterPro" id="IPR002933">
    <property type="entry name" value="Peptidase_M20"/>
</dbReference>
<dbReference type="CDD" id="cd05674">
    <property type="entry name" value="M20_yscS"/>
    <property type="match status" value="1"/>
</dbReference>
<keyword evidence="3" id="KW-0479">Metal-binding</keyword>
<feature type="chain" id="PRO_5046854243" description="Peptidase M20 dimerisation domain-containing protein" evidence="6">
    <location>
        <begin position="19"/>
        <end position="585"/>
    </location>
</feature>
<gene>
    <name evidence="7" type="ORF">BJY01DRAFT_222467</name>
</gene>
<dbReference type="PROSITE" id="PS00759">
    <property type="entry name" value="ARGE_DAPE_CPG2_2"/>
    <property type="match status" value="1"/>
</dbReference>
<evidence type="ECO:0000256" key="4">
    <source>
        <dbReference type="ARBA" id="ARBA00022801"/>
    </source>
</evidence>
<evidence type="ECO:0000256" key="1">
    <source>
        <dbReference type="ARBA" id="ARBA00006247"/>
    </source>
</evidence>
<keyword evidence="5" id="KW-0862">Zinc</keyword>
<sequence length="585" mass="64250">MRSLILPVGISLLSLAASFTIPSSPQQILGTSNSETTKEKCPLPLKVTPDYDGLLSSLRYLQDEDILQRQATRLSRAVQVPTTVTDSMKDPYDESFAAFVDFHELLAKLFPLIHSKSRVERVNRLGLIITVNPPQKANKRQRKPLLFTAHQDVVPINDASDWTHPPFSGHFDGEFLWGRGSSDCKNGLIGLLSVIEDLLEQDWTPSRPVVLAFGFDEESRGFLGAGSIAPILEERYGKDGFEFILDEGGTGLSTLGSSSFSSIFEEDNVIYALPDVSEKGAIDIILSLSVPGGHSSIPPKHTGVGIMSEIIYNLENTELDIFTPSLGPDHPSRRMLECQVRHSPQFVEDWLPSALDSDDYAAAAEAIAQSRGEGIRFTLQSSQAADIFNGGVKSNALPEKIQAVVNYRVGLHQTPKLVQERAERIIAPIVEKHNLTWSKASISASDEVDIASGTGGHLALTFNAPLSPAPVSPTDIETSPVWARFAGVARSVFESVPSLKGKTVVVSGDIMTGNTDTRFYWNLSRNIYRWSPAREGRALNIHTVDERIGIDAHLEGMMLYYDLIRGFDLWDGAPVQDEVTERQDI</sequence>
<dbReference type="PROSITE" id="PS00758">
    <property type="entry name" value="ARGE_DAPE_CPG2_1"/>
    <property type="match status" value="1"/>
</dbReference>
<dbReference type="InterPro" id="IPR047177">
    <property type="entry name" value="Pept_M20A"/>
</dbReference>
<dbReference type="Gene3D" id="3.40.630.10">
    <property type="entry name" value="Zn peptidases"/>
    <property type="match status" value="1"/>
</dbReference>
<reference evidence="7 8" key="1">
    <citation type="submission" date="2024-07" db="EMBL/GenBank/DDBJ databases">
        <title>Section-level genome sequencing and comparative genomics of Aspergillus sections Usti and Cavernicolus.</title>
        <authorList>
            <consortium name="Lawrence Berkeley National Laboratory"/>
            <person name="Nybo J.L."/>
            <person name="Vesth T.C."/>
            <person name="Theobald S."/>
            <person name="Frisvad J.C."/>
            <person name="Larsen T.O."/>
            <person name="Kjaerboelling I."/>
            <person name="Rothschild-Mancinelli K."/>
            <person name="Lyhne E.K."/>
            <person name="Kogle M.E."/>
            <person name="Barry K."/>
            <person name="Clum A."/>
            <person name="Na H."/>
            <person name="Ledsgaard L."/>
            <person name="Lin J."/>
            <person name="Lipzen A."/>
            <person name="Kuo A."/>
            <person name="Riley R."/>
            <person name="Mondo S."/>
            <person name="Labutti K."/>
            <person name="Haridas S."/>
            <person name="Pangalinan J."/>
            <person name="Salamov A.A."/>
            <person name="Simmons B.A."/>
            <person name="Magnuson J.K."/>
            <person name="Chen J."/>
            <person name="Drula E."/>
            <person name="Henrissat B."/>
            <person name="Wiebenga A."/>
            <person name="Lubbers R.J."/>
            <person name="Gomes A.C."/>
            <person name="Makela M.R."/>
            <person name="Stajich J."/>
            <person name="Grigoriev I.V."/>
            <person name="Mortensen U.H."/>
            <person name="De Vries R.P."/>
            <person name="Baker S.E."/>
            <person name="Andersen M.R."/>
        </authorList>
    </citation>
    <scope>NUCLEOTIDE SEQUENCE [LARGE SCALE GENOMIC DNA]</scope>
    <source>
        <strain evidence="7 8">CBS 123904</strain>
    </source>
</reference>
<evidence type="ECO:0008006" key="9">
    <source>
        <dbReference type="Google" id="ProtNLM"/>
    </source>
</evidence>
<evidence type="ECO:0000313" key="7">
    <source>
        <dbReference type="EMBL" id="KAL2836098.1"/>
    </source>
</evidence>
<dbReference type="Gene3D" id="3.30.70.360">
    <property type="match status" value="1"/>
</dbReference>
<dbReference type="InterPro" id="IPR036264">
    <property type="entry name" value="Bact_exopeptidase_dim_dom"/>
</dbReference>
<proteinExistence type="inferred from homology"/>
<keyword evidence="8" id="KW-1185">Reference proteome</keyword>
<dbReference type="PANTHER" id="PTHR45962">
    <property type="entry name" value="N-FATTY-ACYL-AMINO ACID SYNTHASE/HYDROLASE PM20D1"/>
    <property type="match status" value="1"/>
</dbReference>
<name>A0ABR4JAP9_9EURO</name>
<dbReference type="PIRSF" id="PIRSF037217">
    <property type="entry name" value="Carboxypeptidase_S"/>
    <property type="match status" value="1"/>
</dbReference>
<evidence type="ECO:0000256" key="5">
    <source>
        <dbReference type="ARBA" id="ARBA00022833"/>
    </source>
</evidence>
<keyword evidence="4" id="KW-0378">Hydrolase</keyword>
<accession>A0ABR4JAP9</accession>
<dbReference type="Pfam" id="PF01546">
    <property type="entry name" value="Peptidase_M20"/>
    <property type="match status" value="1"/>
</dbReference>
<dbReference type="InterPro" id="IPR017141">
    <property type="entry name" value="Pept_M20_carboxypep"/>
</dbReference>
<keyword evidence="6" id="KW-0732">Signal</keyword>
<evidence type="ECO:0000256" key="6">
    <source>
        <dbReference type="SAM" id="SignalP"/>
    </source>
</evidence>
<evidence type="ECO:0000256" key="3">
    <source>
        <dbReference type="ARBA" id="ARBA00022723"/>
    </source>
</evidence>
<evidence type="ECO:0000256" key="2">
    <source>
        <dbReference type="ARBA" id="ARBA00022670"/>
    </source>
</evidence>
<dbReference type="Proteomes" id="UP001610446">
    <property type="component" value="Unassembled WGS sequence"/>
</dbReference>
<dbReference type="InterPro" id="IPR001261">
    <property type="entry name" value="ArgE/DapE_CS"/>
</dbReference>
<dbReference type="PANTHER" id="PTHR45962:SF1">
    <property type="entry name" value="N-FATTY-ACYL-AMINO ACID SYNTHASE_HYDROLASE PM20D1"/>
    <property type="match status" value="1"/>
</dbReference>
<comment type="caution">
    <text evidence="7">The sequence shown here is derived from an EMBL/GenBank/DDBJ whole genome shotgun (WGS) entry which is preliminary data.</text>
</comment>
<dbReference type="SUPFAM" id="SSF53187">
    <property type="entry name" value="Zn-dependent exopeptidases"/>
    <property type="match status" value="1"/>
</dbReference>